<sequence length="199" mass="21834">MEIDFLGLNSTTKLNNMEERNSIDAIFPTDIGVETSLSLSTTTRPSLYYHREIISEKKGVEFYSSSGSSTFTVCSLTGPPPVFHPFATNTTAGFPYNLNEKLTELRKMTKIPVVPASLTMPGCASAINAENSTYIAANNGPHWISDHTTTTGYTPTVAMARRATLARFLEQRLHRLNRGKDSPSHGKVIEGQKGKQLHA</sequence>
<dbReference type="Proteomes" id="UP001632038">
    <property type="component" value="Unassembled WGS sequence"/>
</dbReference>
<dbReference type="AlphaFoldDB" id="A0ABD3BX47"/>
<feature type="region of interest" description="Disordered" evidence="1">
    <location>
        <begin position="175"/>
        <end position="199"/>
    </location>
</feature>
<name>A0ABD3BX47_9LAMI</name>
<feature type="compositionally biased region" description="Basic and acidic residues" evidence="1">
    <location>
        <begin position="175"/>
        <end position="193"/>
    </location>
</feature>
<keyword evidence="3" id="KW-1185">Reference proteome</keyword>
<proteinExistence type="predicted"/>
<evidence type="ECO:0000313" key="3">
    <source>
        <dbReference type="Proteomes" id="UP001632038"/>
    </source>
</evidence>
<evidence type="ECO:0000313" key="2">
    <source>
        <dbReference type="EMBL" id="KAL3621784.1"/>
    </source>
</evidence>
<reference evidence="3" key="1">
    <citation type="journal article" date="2024" name="IScience">
        <title>Strigolactones Initiate the Formation of Haustorium-like Structures in Castilleja.</title>
        <authorList>
            <person name="Buerger M."/>
            <person name="Peterson D."/>
            <person name="Chory J."/>
        </authorList>
    </citation>
    <scope>NUCLEOTIDE SEQUENCE [LARGE SCALE GENOMIC DNA]</scope>
</reference>
<organism evidence="2 3">
    <name type="scientific">Castilleja foliolosa</name>
    <dbReference type="NCBI Taxonomy" id="1961234"/>
    <lineage>
        <taxon>Eukaryota</taxon>
        <taxon>Viridiplantae</taxon>
        <taxon>Streptophyta</taxon>
        <taxon>Embryophyta</taxon>
        <taxon>Tracheophyta</taxon>
        <taxon>Spermatophyta</taxon>
        <taxon>Magnoliopsida</taxon>
        <taxon>eudicotyledons</taxon>
        <taxon>Gunneridae</taxon>
        <taxon>Pentapetalae</taxon>
        <taxon>asterids</taxon>
        <taxon>lamiids</taxon>
        <taxon>Lamiales</taxon>
        <taxon>Orobanchaceae</taxon>
        <taxon>Pedicularideae</taxon>
        <taxon>Castillejinae</taxon>
        <taxon>Castilleja</taxon>
    </lineage>
</organism>
<accession>A0ABD3BX47</accession>
<evidence type="ECO:0000256" key="1">
    <source>
        <dbReference type="SAM" id="MobiDB-lite"/>
    </source>
</evidence>
<comment type="caution">
    <text evidence="2">The sequence shown here is derived from an EMBL/GenBank/DDBJ whole genome shotgun (WGS) entry which is preliminary data.</text>
</comment>
<protein>
    <submittedName>
        <fullName evidence="2">Uncharacterized protein</fullName>
    </submittedName>
</protein>
<gene>
    <name evidence="2" type="ORF">CASFOL_034444</name>
</gene>
<dbReference type="EMBL" id="JAVIJP010000063">
    <property type="protein sequence ID" value="KAL3621784.1"/>
    <property type="molecule type" value="Genomic_DNA"/>
</dbReference>